<dbReference type="EMBL" id="MLGG01000012">
    <property type="protein sequence ID" value="KAK1460844.1"/>
    <property type="molecule type" value="Genomic_DNA"/>
</dbReference>
<accession>A0AAI9XUP7</accession>
<protein>
    <submittedName>
        <fullName evidence="1">Uncharacterized protein</fullName>
    </submittedName>
</protein>
<evidence type="ECO:0000313" key="2">
    <source>
        <dbReference type="Proteomes" id="UP001239795"/>
    </source>
</evidence>
<keyword evidence="2" id="KW-1185">Reference proteome</keyword>
<sequence length="209" mass="23521">MDSLRAEIRQYGPGKKLTLFPHSPPDPHGRSTYKVPDALKENSFLSDREEVMSMAALCFDNDNQPHLLDTSQHNDPDNSLGVEIIESLSSRKDGDNQVLLVRILLRPTSSSTFPRPKNWRLSRSLTPFSTRRISHREADFEGKTRHVGLVLIEYIQGTSIRDLCHHGADEVLIPPRGRVCLHSDGPDFFNFDEEKLLGILALLLAGVVE</sequence>
<reference evidence="1 2" key="1">
    <citation type="submission" date="2016-10" db="EMBL/GenBank/DDBJ databases">
        <title>The genome sequence of Colletotrichum fioriniae PJ7.</title>
        <authorList>
            <person name="Baroncelli R."/>
        </authorList>
    </citation>
    <scope>NUCLEOTIDE SEQUENCE [LARGE SCALE GENOMIC DNA]</scope>
    <source>
        <strain evidence="1">Col 31</strain>
    </source>
</reference>
<evidence type="ECO:0000313" key="1">
    <source>
        <dbReference type="EMBL" id="KAK1460844.1"/>
    </source>
</evidence>
<comment type="caution">
    <text evidence="1">The sequence shown here is derived from an EMBL/GenBank/DDBJ whole genome shotgun (WGS) entry which is preliminary data.</text>
</comment>
<name>A0AAI9XUP7_9PEZI</name>
<dbReference type="AlphaFoldDB" id="A0AAI9XUP7"/>
<organism evidence="1 2">
    <name type="scientific">Colletotrichum melonis</name>
    <dbReference type="NCBI Taxonomy" id="1209925"/>
    <lineage>
        <taxon>Eukaryota</taxon>
        <taxon>Fungi</taxon>
        <taxon>Dikarya</taxon>
        <taxon>Ascomycota</taxon>
        <taxon>Pezizomycotina</taxon>
        <taxon>Sordariomycetes</taxon>
        <taxon>Hypocreomycetidae</taxon>
        <taxon>Glomerellales</taxon>
        <taxon>Glomerellaceae</taxon>
        <taxon>Colletotrichum</taxon>
        <taxon>Colletotrichum acutatum species complex</taxon>
    </lineage>
</organism>
<dbReference type="Proteomes" id="UP001239795">
    <property type="component" value="Unassembled WGS sequence"/>
</dbReference>
<proteinExistence type="predicted"/>
<gene>
    <name evidence="1" type="ORF">CMEL01_15141</name>
</gene>